<dbReference type="Proteomes" id="UP000006729">
    <property type="component" value="Chromosome 12"/>
</dbReference>
<evidence type="ECO:0000313" key="2">
    <source>
        <dbReference type="Proteomes" id="UP000006729"/>
    </source>
</evidence>
<accession>A0ACC0S7H0</accession>
<dbReference type="EMBL" id="CM009301">
    <property type="protein sequence ID" value="KAI9384711.1"/>
    <property type="molecule type" value="Genomic_DNA"/>
</dbReference>
<name>A0ACC0S7H0_POPTR</name>
<proteinExistence type="predicted"/>
<keyword evidence="2" id="KW-1185">Reference proteome</keyword>
<gene>
    <name evidence="1" type="ORF">POPTR_012G099866v4</name>
</gene>
<evidence type="ECO:0000313" key="1">
    <source>
        <dbReference type="EMBL" id="KAI9384711.1"/>
    </source>
</evidence>
<organism evidence="1 2">
    <name type="scientific">Populus trichocarpa</name>
    <name type="common">Western balsam poplar</name>
    <name type="synonym">Populus balsamifera subsp. trichocarpa</name>
    <dbReference type="NCBI Taxonomy" id="3694"/>
    <lineage>
        <taxon>Eukaryota</taxon>
        <taxon>Viridiplantae</taxon>
        <taxon>Streptophyta</taxon>
        <taxon>Embryophyta</taxon>
        <taxon>Tracheophyta</taxon>
        <taxon>Spermatophyta</taxon>
        <taxon>Magnoliopsida</taxon>
        <taxon>eudicotyledons</taxon>
        <taxon>Gunneridae</taxon>
        <taxon>Pentapetalae</taxon>
        <taxon>rosids</taxon>
        <taxon>fabids</taxon>
        <taxon>Malpighiales</taxon>
        <taxon>Salicaceae</taxon>
        <taxon>Saliceae</taxon>
        <taxon>Populus</taxon>
    </lineage>
</organism>
<comment type="caution">
    <text evidence="1">The sequence shown here is derived from an EMBL/GenBank/DDBJ whole genome shotgun (WGS) entry which is preliminary data.</text>
</comment>
<reference evidence="1 2" key="1">
    <citation type="journal article" date="2006" name="Science">
        <title>The genome of black cottonwood, Populus trichocarpa (Torr. &amp; Gray).</title>
        <authorList>
            <person name="Tuskan G.A."/>
            <person name="Difazio S."/>
            <person name="Jansson S."/>
            <person name="Bohlmann J."/>
            <person name="Grigoriev I."/>
            <person name="Hellsten U."/>
            <person name="Putnam N."/>
            <person name="Ralph S."/>
            <person name="Rombauts S."/>
            <person name="Salamov A."/>
            <person name="Schein J."/>
            <person name="Sterck L."/>
            <person name="Aerts A."/>
            <person name="Bhalerao R.R."/>
            <person name="Bhalerao R.P."/>
            <person name="Blaudez D."/>
            <person name="Boerjan W."/>
            <person name="Brun A."/>
            <person name="Brunner A."/>
            <person name="Busov V."/>
            <person name="Campbell M."/>
            <person name="Carlson J."/>
            <person name="Chalot M."/>
            <person name="Chapman J."/>
            <person name="Chen G.L."/>
            <person name="Cooper D."/>
            <person name="Coutinho P.M."/>
            <person name="Couturier J."/>
            <person name="Covert S."/>
            <person name="Cronk Q."/>
            <person name="Cunningham R."/>
            <person name="Davis J."/>
            <person name="Degroeve S."/>
            <person name="Dejardin A."/>
            <person name="Depamphilis C."/>
            <person name="Detter J."/>
            <person name="Dirks B."/>
            <person name="Dubchak I."/>
            <person name="Duplessis S."/>
            <person name="Ehlting J."/>
            <person name="Ellis B."/>
            <person name="Gendler K."/>
            <person name="Goodstein D."/>
            <person name="Gribskov M."/>
            <person name="Grimwood J."/>
            <person name="Groover A."/>
            <person name="Gunter L."/>
            <person name="Hamberger B."/>
            <person name="Heinze B."/>
            <person name="Helariutta Y."/>
            <person name="Henrissat B."/>
            <person name="Holligan D."/>
            <person name="Holt R."/>
            <person name="Huang W."/>
            <person name="Islam-Faridi N."/>
            <person name="Jones S."/>
            <person name="Jones-Rhoades M."/>
            <person name="Jorgensen R."/>
            <person name="Joshi C."/>
            <person name="Kangasjarvi J."/>
            <person name="Karlsson J."/>
            <person name="Kelleher C."/>
            <person name="Kirkpatrick R."/>
            <person name="Kirst M."/>
            <person name="Kohler A."/>
            <person name="Kalluri U."/>
            <person name="Larimer F."/>
            <person name="Leebens-Mack J."/>
            <person name="Leple J.C."/>
            <person name="Locascio P."/>
            <person name="Lou Y."/>
            <person name="Lucas S."/>
            <person name="Martin F."/>
            <person name="Montanini B."/>
            <person name="Napoli C."/>
            <person name="Nelson D.R."/>
            <person name="Nelson C."/>
            <person name="Nieminen K."/>
            <person name="Nilsson O."/>
            <person name="Pereda V."/>
            <person name="Peter G."/>
            <person name="Philippe R."/>
            <person name="Pilate G."/>
            <person name="Poliakov A."/>
            <person name="Razumovskaya J."/>
            <person name="Richardson P."/>
            <person name="Rinaldi C."/>
            <person name="Ritland K."/>
            <person name="Rouze P."/>
            <person name="Ryaboy D."/>
            <person name="Schmutz J."/>
            <person name="Schrader J."/>
            <person name="Segerman B."/>
            <person name="Shin H."/>
            <person name="Siddiqui A."/>
            <person name="Sterky F."/>
            <person name="Terry A."/>
            <person name="Tsai C.J."/>
            <person name="Uberbacher E."/>
            <person name="Unneberg P."/>
            <person name="Vahala J."/>
            <person name="Wall K."/>
            <person name="Wessler S."/>
            <person name="Yang G."/>
            <person name="Yin T."/>
            <person name="Douglas C."/>
            <person name="Marra M."/>
            <person name="Sandberg G."/>
            <person name="Van de Peer Y."/>
            <person name="Rokhsar D."/>
        </authorList>
    </citation>
    <scope>NUCLEOTIDE SEQUENCE [LARGE SCALE GENOMIC DNA]</scope>
    <source>
        <strain evidence="2">cv. Nisqually</strain>
    </source>
</reference>
<protein>
    <submittedName>
        <fullName evidence="1">Uncharacterized protein</fullName>
    </submittedName>
</protein>
<sequence>MKRKVNMLRDNQIKPGGFYSRSKIEKAIQKKFDTTGFGVKCFWKEGKKELTEIKVCTNRTHVIPCKWFETRE</sequence>